<dbReference type="STRING" id="1685382.AVJ23_01620"/>
<dbReference type="OrthoDB" id="9817886at2"/>
<evidence type="ECO:0000313" key="3">
    <source>
        <dbReference type="Proteomes" id="UP000054396"/>
    </source>
</evidence>
<evidence type="ECO:0008006" key="4">
    <source>
        <dbReference type="Google" id="ProtNLM"/>
    </source>
</evidence>
<organism evidence="2 3">
    <name type="scientific">Pseudoponticoccus marisrubri</name>
    <dbReference type="NCBI Taxonomy" id="1685382"/>
    <lineage>
        <taxon>Bacteria</taxon>
        <taxon>Pseudomonadati</taxon>
        <taxon>Pseudomonadota</taxon>
        <taxon>Alphaproteobacteria</taxon>
        <taxon>Rhodobacterales</taxon>
        <taxon>Roseobacteraceae</taxon>
        <taxon>Pseudoponticoccus</taxon>
    </lineage>
</organism>
<evidence type="ECO:0000256" key="1">
    <source>
        <dbReference type="SAM" id="SignalP"/>
    </source>
</evidence>
<proteinExistence type="predicted"/>
<comment type="caution">
    <text evidence="2">The sequence shown here is derived from an EMBL/GenBank/DDBJ whole genome shotgun (WGS) entry which is preliminary data.</text>
</comment>
<dbReference type="SUPFAM" id="SSF53300">
    <property type="entry name" value="vWA-like"/>
    <property type="match status" value="1"/>
</dbReference>
<feature type="chain" id="PRO_5006936558" description="VWFA domain-containing protein" evidence="1">
    <location>
        <begin position="24"/>
        <end position="825"/>
    </location>
</feature>
<dbReference type="RefSeq" id="WP_058860402.1">
    <property type="nucleotide sequence ID" value="NZ_LPXO01000001.1"/>
</dbReference>
<sequence>MRQTVFCLLSAALALSLPGAARAECRGPVAYPVLSLTEGLPMVDPSGAEIGRLGYLDALEAEQYQSTLAPAPGGAPPATVSVVAPDGTPALVPADQVLTFSGRGCLSERVRMSDIPRNERDLTNTLQAKALLGIRPESLETLAPGEEPQGIALRAGPSAEAPVLEYRKRYLLGYVYASHYDAETLQYWYFIGSKDEARLRLEEDGRINPRSADEMLGWVSQNDLVLWPQRQAVYPKGPEAFMSIVGDADLADADGRGVRIEWIDEAAPDQANSILKFSLLGQSDTEGVYSVAYPQIASDRAEPVTARARPTPAAPEAGVAGGSDATRVLLNLLADSTQDLDVLFVLDNTESMEVYRDSVIRGIEDLNNDPATDRETLRVAVAMFGDFFDSPEAATDWAATRGGFDPSWRQLMPPGQPFQFWLQDLAFPGAFPTLADLQARFGGAYADPQVDREEMGLAALDIAIRSTGWRQDSVRLVIYVGDDRARLFPGRDLADSAERIALTLKDFNALFLPINVAGRDIDDNNSAWLEQVARIAEAGEQIPGSGGSLPTVVAYNDPGVSDLDNARRGVRDSIASLFVLQKAAPGEFNLDEVCRIALENNVSCNIPLLMLQRLADADLSELEALELRTDLLRTGYYPIEDAEIFVALSVLERQGLESAMETVCAAMQDPGRMRRELEDMAEQLAAGFLGESRIGSTALSPEGETIPEFFARMTNLPAEYFSVFKIGDRELGVDAFVDVVIDLEDDPAQYRALQQELCLSARLLEAVGQGDYVDRDSFEAEFDEDFQAFDFIERAPLKEFEWRWGVGGGLQVHFVPQSFFPKQVL</sequence>
<accession>A0A0W7WPM9</accession>
<gene>
    <name evidence="2" type="ORF">AVJ23_01620</name>
</gene>
<dbReference type="Gene3D" id="3.40.50.410">
    <property type="entry name" value="von Willebrand factor, type A domain"/>
    <property type="match status" value="1"/>
</dbReference>
<dbReference type="InterPro" id="IPR036465">
    <property type="entry name" value="vWFA_dom_sf"/>
</dbReference>
<keyword evidence="1" id="KW-0732">Signal</keyword>
<dbReference type="AlphaFoldDB" id="A0A0W7WPM9"/>
<dbReference type="Proteomes" id="UP000054396">
    <property type="component" value="Unassembled WGS sequence"/>
</dbReference>
<protein>
    <recommendedName>
        <fullName evidence="4">VWFA domain-containing protein</fullName>
    </recommendedName>
</protein>
<dbReference type="EMBL" id="LPXO01000001">
    <property type="protein sequence ID" value="KUF12456.1"/>
    <property type="molecule type" value="Genomic_DNA"/>
</dbReference>
<name>A0A0W7WPM9_9RHOB</name>
<keyword evidence="3" id="KW-1185">Reference proteome</keyword>
<reference evidence="2 3" key="1">
    <citation type="submission" date="2015-12" db="EMBL/GenBank/DDBJ databases">
        <authorList>
            <person name="Shamseldin A."/>
            <person name="Moawad H."/>
            <person name="Abd El-Rahim W.M."/>
            <person name="Sadowsky M.J."/>
        </authorList>
    </citation>
    <scope>NUCLEOTIDE SEQUENCE [LARGE SCALE GENOMIC DNA]</scope>
    <source>
        <strain evidence="2 3">SJ5A-1</strain>
    </source>
</reference>
<evidence type="ECO:0000313" key="2">
    <source>
        <dbReference type="EMBL" id="KUF12456.1"/>
    </source>
</evidence>
<feature type="signal peptide" evidence="1">
    <location>
        <begin position="1"/>
        <end position="23"/>
    </location>
</feature>